<evidence type="ECO:0000259" key="1">
    <source>
        <dbReference type="PROSITE" id="PS50280"/>
    </source>
</evidence>
<sequence length="500" mass="55592">MQNPQLDVEAALPVWNRLNNVVLINVTPRHVPQRGAGLVAERDLTHDNTGLSPALARIPRDLVLSHQSVEEFTKVDGHFRELLDAAGRKSARIDACLFLLAQWVLGTHSRPPPGSETSTGPVHTPWAEYTRFLPGHVPVPTMWSDAERQLLRGTSLEAALTAKIETLTDEFDRLRTASSDLPFWNALFWDDNRVTRADWFLVDTWYRSRSLELPYLGVCMVPVLDLANHSSAPNAYYDEDCDEQSAGVKLLLRPGVSISAGEEVTISYGEGKAGAEMLFSYGFFDPTRSTNYVTLPLMPLEDDPLGMAKVHVFDGPRTVQLGRTTGSHSEVTWESPFAWLLCLNEEDGLAFRILQDTGGNRELRVLWQDEDVTGRIEALEELASSHPLYDVFKLRVVTVLEERVSAQLERVQTDFFPPDDENLTEASRVEREGIRAECLEAANALRGQEASVLEAAVRTLEKQKSQLLAAKTVVAYLGSMEVSQSEQAGDTASNQSDDFS</sequence>
<name>A0A3N2PM68_SODAK</name>
<dbReference type="Proteomes" id="UP000272025">
    <property type="component" value="Unassembled WGS sequence"/>
</dbReference>
<dbReference type="Gene3D" id="3.90.1410.10">
    <property type="entry name" value="set domain protein methyltransferase, domain 1"/>
    <property type="match status" value="1"/>
</dbReference>
<organism evidence="2 3">
    <name type="scientific">Sodiomyces alkalinus (strain CBS 110278 / VKM F-3762 / F11)</name>
    <name type="common">Alkaliphilic filamentous fungus</name>
    <dbReference type="NCBI Taxonomy" id="1314773"/>
    <lineage>
        <taxon>Eukaryota</taxon>
        <taxon>Fungi</taxon>
        <taxon>Dikarya</taxon>
        <taxon>Ascomycota</taxon>
        <taxon>Pezizomycotina</taxon>
        <taxon>Sordariomycetes</taxon>
        <taxon>Hypocreomycetidae</taxon>
        <taxon>Glomerellales</taxon>
        <taxon>Plectosphaerellaceae</taxon>
        <taxon>Sodiomyces</taxon>
    </lineage>
</organism>
<dbReference type="InterPro" id="IPR050600">
    <property type="entry name" value="SETD3_SETD6_MTase"/>
</dbReference>
<dbReference type="InterPro" id="IPR001214">
    <property type="entry name" value="SET_dom"/>
</dbReference>
<feature type="domain" description="SET" evidence="1">
    <location>
        <begin position="19"/>
        <end position="269"/>
    </location>
</feature>
<dbReference type="SUPFAM" id="SSF82199">
    <property type="entry name" value="SET domain"/>
    <property type="match status" value="1"/>
</dbReference>
<dbReference type="OrthoDB" id="441812at2759"/>
<accession>A0A3N2PM68</accession>
<evidence type="ECO:0000313" key="2">
    <source>
        <dbReference type="EMBL" id="ROT35504.1"/>
    </source>
</evidence>
<dbReference type="GO" id="GO:0005634">
    <property type="term" value="C:nucleus"/>
    <property type="evidence" value="ECO:0007669"/>
    <property type="project" value="TreeGrafter"/>
</dbReference>
<keyword evidence="3" id="KW-1185">Reference proteome</keyword>
<protein>
    <submittedName>
        <fullName evidence="2">SET domain-containing protein</fullName>
    </submittedName>
</protein>
<dbReference type="STRING" id="1314773.A0A3N2PM68"/>
<dbReference type="PANTHER" id="PTHR13271">
    <property type="entry name" value="UNCHARACTERIZED PUTATIVE METHYLTRANSFERASE"/>
    <property type="match status" value="1"/>
</dbReference>
<dbReference type="GeneID" id="39579267"/>
<dbReference type="AlphaFoldDB" id="A0A3N2PM68"/>
<dbReference type="RefSeq" id="XP_028463310.1">
    <property type="nucleotide sequence ID" value="XM_028610789.1"/>
</dbReference>
<reference evidence="2 3" key="1">
    <citation type="journal article" date="2018" name="Mol. Ecol.">
        <title>The obligate alkalophilic soda-lake fungus Sodiomyces alkalinus has shifted to a protein diet.</title>
        <authorList>
            <person name="Grum-Grzhimaylo A.A."/>
            <person name="Falkoski D.L."/>
            <person name="van den Heuvel J."/>
            <person name="Valero-Jimenez C.A."/>
            <person name="Min B."/>
            <person name="Choi I.G."/>
            <person name="Lipzen A."/>
            <person name="Daum C.G."/>
            <person name="Aanen D.K."/>
            <person name="Tsang A."/>
            <person name="Henrissat B."/>
            <person name="Bilanenko E.N."/>
            <person name="de Vries R.P."/>
            <person name="van Kan J.A.L."/>
            <person name="Grigoriev I.V."/>
            <person name="Debets A.J.M."/>
        </authorList>
    </citation>
    <scope>NUCLEOTIDE SEQUENCE [LARGE SCALE GENOMIC DNA]</scope>
    <source>
        <strain evidence="2 3">F11</strain>
    </source>
</reference>
<dbReference type="PROSITE" id="PS50280">
    <property type="entry name" value="SET"/>
    <property type="match status" value="1"/>
</dbReference>
<gene>
    <name evidence="2" type="ORF">SODALDRAFT_328870</name>
</gene>
<proteinExistence type="predicted"/>
<dbReference type="EMBL" id="ML119061">
    <property type="protein sequence ID" value="ROT35504.1"/>
    <property type="molecule type" value="Genomic_DNA"/>
</dbReference>
<dbReference type="GO" id="GO:0016279">
    <property type="term" value="F:protein-lysine N-methyltransferase activity"/>
    <property type="evidence" value="ECO:0007669"/>
    <property type="project" value="TreeGrafter"/>
</dbReference>
<dbReference type="InterPro" id="IPR046341">
    <property type="entry name" value="SET_dom_sf"/>
</dbReference>
<dbReference type="PANTHER" id="PTHR13271:SF76">
    <property type="entry name" value="SET DOMAIN-CONTAINING PROTEIN 8"/>
    <property type="match status" value="1"/>
</dbReference>
<evidence type="ECO:0000313" key="3">
    <source>
        <dbReference type="Proteomes" id="UP000272025"/>
    </source>
</evidence>
<dbReference type="CDD" id="cd10527">
    <property type="entry name" value="SET_LSMT"/>
    <property type="match status" value="1"/>
</dbReference>